<protein>
    <recommendedName>
        <fullName evidence="2">N-acetyltransferase domain-containing protein</fullName>
    </recommendedName>
</protein>
<dbReference type="AlphaFoldDB" id="A0A5Q4BJC0"/>
<dbReference type="PROSITE" id="PS51186">
    <property type="entry name" value="GNAT"/>
    <property type="match status" value="1"/>
</dbReference>
<dbReference type="Proteomes" id="UP000326340">
    <property type="component" value="Unassembled WGS sequence"/>
</dbReference>
<comment type="caution">
    <text evidence="3">The sequence shown here is derived from an EMBL/GenBank/DDBJ whole genome shotgun (WGS) entry which is preliminary data.</text>
</comment>
<proteinExistence type="predicted"/>
<dbReference type="InterPro" id="IPR016181">
    <property type="entry name" value="Acyl_CoA_acyltransferase"/>
</dbReference>
<accession>A0A5Q4BJC0</accession>
<evidence type="ECO:0000313" key="3">
    <source>
        <dbReference type="EMBL" id="TQN67062.1"/>
    </source>
</evidence>
<dbReference type="GO" id="GO:0016747">
    <property type="term" value="F:acyltransferase activity, transferring groups other than amino-acyl groups"/>
    <property type="evidence" value="ECO:0007669"/>
    <property type="project" value="InterPro"/>
</dbReference>
<keyword evidence="4" id="KW-1185">Reference proteome</keyword>
<feature type="compositionally biased region" description="Acidic residues" evidence="1">
    <location>
        <begin position="123"/>
        <end position="133"/>
    </location>
</feature>
<dbReference type="InterPro" id="IPR051531">
    <property type="entry name" value="N-acetyltransferase"/>
</dbReference>
<evidence type="ECO:0000313" key="4">
    <source>
        <dbReference type="Proteomes" id="UP000326340"/>
    </source>
</evidence>
<dbReference type="Gene3D" id="3.40.630.30">
    <property type="match status" value="1"/>
</dbReference>
<evidence type="ECO:0000256" key="1">
    <source>
        <dbReference type="SAM" id="MobiDB-lite"/>
    </source>
</evidence>
<dbReference type="EMBL" id="PUHP01001017">
    <property type="protein sequence ID" value="TQN67062.1"/>
    <property type="molecule type" value="Genomic_DNA"/>
</dbReference>
<organism evidence="3 4">
    <name type="scientific">Colletotrichum shisoi</name>
    <dbReference type="NCBI Taxonomy" id="2078593"/>
    <lineage>
        <taxon>Eukaryota</taxon>
        <taxon>Fungi</taxon>
        <taxon>Dikarya</taxon>
        <taxon>Ascomycota</taxon>
        <taxon>Pezizomycotina</taxon>
        <taxon>Sordariomycetes</taxon>
        <taxon>Hypocreomycetidae</taxon>
        <taxon>Glomerellales</taxon>
        <taxon>Glomerellaceae</taxon>
        <taxon>Colletotrichum</taxon>
        <taxon>Colletotrichum destructivum species complex</taxon>
    </lineage>
</organism>
<dbReference type="Pfam" id="PF13302">
    <property type="entry name" value="Acetyltransf_3"/>
    <property type="match status" value="1"/>
</dbReference>
<reference evidence="3 4" key="1">
    <citation type="journal article" date="2019" name="Sci. Rep.">
        <title>Colletotrichum shisoi sp. nov., an anthracnose pathogen of Perilla frutescens in Japan: molecular phylogenetic, morphological and genomic evidence.</title>
        <authorList>
            <person name="Gan P."/>
            <person name="Tsushima A."/>
            <person name="Hiroyama R."/>
            <person name="Narusaka M."/>
            <person name="Takano Y."/>
            <person name="Narusaka Y."/>
            <person name="Kawaradani M."/>
            <person name="Damm U."/>
            <person name="Shirasu K."/>
        </authorList>
    </citation>
    <scope>NUCLEOTIDE SEQUENCE [LARGE SCALE GENOMIC DNA]</scope>
    <source>
        <strain evidence="3 4">PG-2018a</strain>
    </source>
</reference>
<feature type="region of interest" description="Disordered" evidence="1">
    <location>
        <begin position="119"/>
        <end position="138"/>
    </location>
</feature>
<dbReference type="OrthoDB" id="64477at2759"/>
<name>A0A5Q4BJC0_9PEZI</name>
<feature type="domain" description="N-acetyltransferase" evidence="2">
    <location>
        <begin position="48"/>
        <end position="230"/>
    </location>
</feature>
<sequence length="234" mass="24985">MAPTAQASHLPTLLRSPTHPILLRTTEPRDAAALSAVLSDPENTKYDPHASAISPEVARVVIDRMRESAAVPTVLDDATGRVASGPGRVNLVIVYVDGVENTVGVEGDEGVVVGLGGFGGIDEHEEEEEEGKDGEEKAKRVKVRVGDVGAMVNPGFRGRGFATEAIRLAVEWAFTRVEDGGPQFDRVTATMGEANKAMVGLVERKFGWKGVARPGEEKGGGEIFFEVGPRDWKK</sequence>
<dbReference type="InterPro" id="IPR000182">
    <property type="entry name" value="GNAT_dom"/>
</dbReference>
<evidence type="ECO:0000259" key="2">
    <source>
        <dbReference type="PROSITE" id="PS51186"/>
    </source>
</evidence>
<dbReference type="SUPFAM" id="SSF55729">
    <property type="entry name" value="Acyl-CoA N-acyltransferases (Nat)"/>
    <property type="match status" value="1"/>
</dbReference>
<gene>
    <name evidence="3" type="ORF">CSHISOI_08379</name>
</gene>
<dbReference type="PANTHER" id="PTHR43792">
    <property type="entry name" value="GNAT FAMILY, PUTATIVE (AFU_ORTHOLOGUE AFUA_3G00765)-RELATED-RELATED"/>
    <property type="match status" value="1"/>
</dbReference>